<keyword evidence="2" id="KW-1185">Reference proteome</keyword>
<dbReference type="AlphaFoldDB" id="A0A195D5Q0"/>
<reference evidence="1 2" key="1">
    <citation type="submission" date="2016-03" db="EMBL/GenBank/DDBJ databases">
        <title>Cyphomyrmex costatus WGS genome.</title>
        <authorList>
            <person name="Nygaard S."/>
            <person name="Hu H."/>
            <person name="Boomsma J."/>
            <person name="Zhang G."/>
        </authorList>
    </citation>
    <scope>NUCLEOTIDE SEQUENCE [LARGE SCALE GENOMIC DNA]</scope>
    <source>
        <strain evidence="1">MS0001</strain>
        <tissue evidence="1">Whole body</tissue>
    </source>
</reference>
<accession>A0A195D5Q0</accession>
<evidence type="ECO:0000313" key="1">
    <source>
        <dbReference type="EMBL" id="KYN07764.1"/>
    </source>
</evidence>
<feature type="non-terminal residue" evidence="1">
    <location>
        <position position="1"/>
    </location>
</feature>
<gene>
    <name evidence="1" type="ORF">ALC62_01275</name>
</gene>
<dbReference type="Proteomes" id="UP000078542">
    <property type="component" value="Unassembled WGS sequence"/>
</dbReference>
<proteinExistence type="predicted"/>
<dbReference type="EMBL" id="KQ976870">
    <property type="protein sequence ID" value="KYN07764.1"/>
    <property type="molecule type" value="Genomic_DNA"/>
</dbReference>
<name>A0A195D5Q0_9HYME</name>
<protein>
    <submittedName>
        <fullName evidence="1">Uncharacterized protein</fullName>
    </submittedName>
</protein>
<organism evidence="1 2">
    <name type="scientific">Cyphomyrmex costatus</name>
    <dbReference type="NCBI Taxonomy" id="456900"/>
    <lineage>
        <taxon>Eukaryota</taxon>
        <taxon>Metazoa</taxon>
        <taxon>Ecdysozoa</taxon>
        <taxon>Arthropoda</taxon>
        <taxon>Hexapoda</taxon>
        <taxon>Insecta</taxon>
        <taxon>Pterygota</taxon>
        <taxon>Neoptera</taxon>
        <taxon>Endopterygota</taxon>
        <taxon>Hymenoptera</taxon>
        <taxon>Apocrita</taxon>
        <taxon>Aculeata</taxon>
        <taxon>Formicoidea</taxon>
        <taxon>Formicidae</taxon>
        <taxon>Myrmicinae</taxon>
        <taxon>Cyphomyrmex</taxon>
    </lineage>
</organism>
<evidence type="ECO:0000313" key="2">
    <source>
        <dbReference type="Proteomes" id="UP000078542"/>
    </source>
</evidence>
<sequence length="97" mass="10566">TGIAARKGLTGHDEHATAALSVLMRNNTRNCCFDPAIQNACSIVGLIGNRIDLCSIRRRKIRVKNLDSMMMTNLPPVMLPPITDYGMLTPTLGIKVS</sequence>